<protein>
    <submittedName>
        <fullName evidence="2">Uncharacterized protein</fullName>
    </submittedName>
</protein>
<dbReference type="RefSeq" id="WP_014442166.1">
    <property type="nucleotide sequence ID" value="NC_017093.1"/>
</dbReference>
<feature type="region of interest" description="Disordered" evidence="1">
    <location>
        <begin position="440"/>
        <end position="463"/>
    </location>
</feature>
<proteinExistence type="predicted"/>
<name>I0H2N4_ACTM4</name>
<feature type="compositionally biased region" description="Basic and acidic residues" evidence="1">
    <location>
        <begin position="94"/>
        <end position="110"/>
    </location>
</feature>
<evidence type="ECO:0000313" key="3">
    <source>
        <dbReference type="Proteomes" id="UP000007882"/>
    </source>
</evidence>
<feature type="region of interest" description="Disordered" evidence="1">
    <location>
        <begin position="94"/>
        <end position="207"/>
    </location>
</feature>
<feature type="compositionally biased region" description="Low complexity" evidence="1">
    <location>
        <begin position="148"/>
        <end position="159"/>
    </location>
</feature>
<gene>
    <name evidence="2" type="ordered locus">AMIS_20510</name>
</gene>
<dbReference type="HOGENOM" id="CLU_490614_0_0_11"/>
<dbReference type="EMBL" id="AP012319">
    <property type="protein sequence ID" value="BAL87271.1"/>
    <property type="molecule type" value="Genomic_DNA"/>
</dbReference>
<dbReference type="Proteomes" id="UP000007882">
    <property type="component" value="Chromosome"/>
</dbReference>
<reference evidence="2 3" key="1">
    <citation type="submission" date="2012-02" db="EMBL/GenBank/DDBJ databases">
        <title>Complete genome sequence of Actinoplanes missouriensis 431 (= NBRC 102363).</title>
        <authorList>
            <person name="Ohnishi Y."/>
            <person name="Ishikawa J."/>
            <person name="Sekine M."/>
            <person name="Hosoyama A."/>
            <person name="Harada T."/>
            <person name="Narita H."/>
            <person name="Hata T."/>
            <person name="Konno Y."/>
            <person name="Tutikane K."/>
            <person name="Fujita N."/>
            <person name="Horinouchi S."/>
            <person name="Hayakawa M."/>
        </authorList>
    </citation>
    <scope>NUCLEOTIDE SEQUENCE [LARGE SCALE GENOMIC DNA]</scope>
    <source>
        <strain evidence="3">ATCC 14538 / DSM 43046 / CBS 188.64 / JCM 3121 / NBRC 102363 / NCIMB 12654 / NRRL B-3342 / UNCC 431</strain>
    </source>
</reference>
<dbReference type="PATRIC" id="fig|512565.3.peg.2053"/>
<sequence>MWLVSGLVFLANPLIGAVLLMSAAITTNIRATKVDAEYAKRGELPPTARLVDAWLNRQKAAGKAPESAKVRPYGSLAYARQRWLAMWEDLGEKHREQRAAHKKQLAEAKKNGTPPPSKPSLTEQLGGWKWSIPGLTRRDEPGSPPPSAASADPEPAVADGPVSTCDECGVQLPDGGWKHPPGSTCPKAAKPSGSSDSNTAAPAAPEDPLLRFLSDAQEAARRNPMPFDRCPRCGTTATITPSGWCEKCTMQVPHGMCEHCQGVVRLDGTVWRHGAHWPCRHTRPAAGDTIACTNCRTRIPVHPAIADMGASVRCQHCGAQVAARPPRPASALQRCPRCSKCDGPTVPSMNQLRGGFCPRCDTTDLPAGSERHGKCDRCGLPGRLVVARKRSTELLHDANGSTICPYETPQLRELRRTDPGTARIYDEIVAKHLRNTPAVDTQQTAKTPVPAREEGASMPEHSGEVTGIPSAVHYLQQMAAAHRQHADNEAMIATLAGFHVGATDLALVQQAIAASNNAADLYADAATTIDDGNAAVRQGYASAPDAADKHAQMAE</sequence>
<organism evidence="2 3">
    <name type="scientific">Actinoplanes missouriensis (strain ATCC 14538 / DSM 43046 / CBS 188.64 / JCM 3121 / NBRC 102363 / NCIMB 12654 / NRRL B-3342 / UNCC 431)</name>
    <dbReference type="NCBI Taxonomy" id="512565"/>
    <lineage>
        <taxon>Bacteria</taxon>
        <taxon>Bacillati</taxon>
        <taxon>Actinomycetota</taxon>
        <taxon>Actinomycetes</taxon>
        <taxon>Micromonosporales</taxon>
        <taxon>Micromonosporaceae</taxon>
        <taxon>Actinoplanes</taxon>
    </lineage>
</organism>
<dbReference type="STRING" id="512565.AMIS_20510"/>
<evidence type="ECO:0000256" key="1">
    <source>
        <dbReference type="SAM" id="MobiDB-lite"/>
    </source>
</evidence>
<accession>I0H2N4</accession>
<dbReference type="KEGG" id="ams:AMIS_20510"/>
<dbReference type="AlphaFoldDB" id="I0H2N4"/>
<evidence type="ECO:0000313" key="2">
    <source>
        <dbReference type="EMBL" id="BAL87271.1"/>
    </source>
</evidence>
<dbReference type="OrthoDB" id="8033216at2"/>
<keyword evidence="3" id="KW-1185">Reference proteome</keyword>